<feature type="domain" description="HTH araC/xylS-type" evidence="4">
    <location>
        <begin position="200"/>
        <end position="301"/>
    </location>
</feature>
<dbReference type="OrthoDB" id="9816214at2"/>
<dbReference type="PROSITE" id="PS01124">
    <property type="entry name" value="HTH_ARAC_FAMILY_2"/>
    <property type="match status" value="1"/>
</dbReference>
<dbReference type="RefSeq" id="WP_105715870.1">
    <property type="nucleotide sequence ID" value="NZ_PVBQ01000003.1"/>
</dbReference>
<dbReference type="InterPro" id="IPR020449">
    <property type="entry name" value="Tscrpt_reg_AraC-type_HTH"/>
</dbReference>
<proteinExistence type="predicted"/>
<sequence>MNKLIRIDTITEFHRFNGIPLPDNPLISVVNYGDLLKTEGRFQYLKSFYSIALKKDVVGKYRYGQQSYDFDEGLMTFFAPQQVLQVHYTEDDVHRSPSGYILLIHPDFLWNTSLAEKMKRYAFFGYEVHEALFLSEKEEKIILEIFRQIQQEYSGNMDDFSKNIIISQIELLLNYSERFYKRQFLTRDQSNHEILTRFEKALDRYFKSDALLDKGLPTVQYLSDELHISPDYLSSTLKHLTGQNTRQHIQHKVIERAKEKLSSTALSVSEIAYQLGFEHSQSFSKLFKQKTNQTPLEFRKSFDLN</sequence>
<accession>A0A2S9J719</accession>
<evidence type="ECO:0000313" key="6">
    <source>
        <dbReference type="Proteomes" id="UP000239711"/>
    </source>
</evidence>
<evidence type="ECO:0000259" key="4">
    <source>
        <dbReference type="PROSITE" id="PS01124"/>
    </source>
</evidence>
<evidence type="ECO:0000256" key="1">
    <source>
        <dbReference type="ARBA" id="ARBA00023015"/>
    </source>
</evidence>
<dbReference type="EMBL" id="PVBQ01000003">
    <property type="protein sequence ID" value="PRD48550.1"/>
    <property type="molecule type" value="Genomic_DNA"/>
</dbReference>
<dbReference type="InterPro" id="IPR018060">
    <property type="entry name" value="HTH_AraC"/>
</dbReference>
<protein>
    <submittedName>
        <fullName evidence="5">AraC family transcriptional regulator</fullName>
    </submittedName>
</protein>
<keyword evidence="6" id="KW-1185">Reference proteome</keyword>
<organism evidence="5 6">
    <name type="scientific">Sphingobacterium haloxyli</name>
    <dbReference type="NCBI Taxonomy" id="2100533"/>
    <lineage>
        <taxon>Bacteria</taxon>
        <taxon>Pseudomonadati</taxon>
        <taxon>Bacteroidota</taxon>
        <taxon>Sphingobacteriia</taxon>
        <taxon>Sphingobacteriales</taxon>
        <taxon>Sphingobacteriaceae</taxon>
        <taxon>Sphingobacterium</taxon>
    </lineage>
</organism>
<dbReference type="PRINTS" id="PR00032">
    <property type="entry name" value="HTHARAC"/>
</dbReference>
<comment type="caution">
    <text evidence="5">The sequence shown here is derived from an EMBL/GenBank/DDBJ whole genome shotgun (WGS) entry which is preliminary data.</text>
</comment>
<gene>
    <name evidence="5" type="ORF">C5745_04950</name>
</gene>
<dbReference type="SUPFAM" id="SSF46689">
    <property type="entry name" value="Homeodomain-like"/>
    <property type="match status" value="1"/>
</dbReference>
<reference evidence="5 6" key="1">
    <citation type="submission" date="2018-02" db="EMBL/GenBank/DDBJ databases">
        <title>The draft genome of Sphingobacterium sp. 5JN-11.</title>
        <authorList>
            <person name="Liu L."/>
            <person name="Li L."/>
            <person name="Liang L."/>
            <person name="Zhang X."/>
            <person name="Wang T."/>
        </authorList>
    </citation>
    <scope>NUCLEOTIDE SEQUENCE [LARGE SCALE GENOMIC DNA]</scope>
    <source>
        <strain evidence="5 6">5JN-11</strain>
    </source>
</reference>
<keyword evidence="1" id="KW-0805">Transcription regulation</keyword>
<evidence type="ECO:0000313" key="5">
    <source>
        <dbReference type="EMBL" id="PRD48550.1"/>
    </source>
</evidence>
<evidence type="ECO:0000256" key="3">
    <source>
        <dbReference type="ARBA" id="ARBA00023163"/>
    </source>
</evidence>
<dbReference type="AlphaFoldDB" id="A0A2S9J719"/>
<evidence type="ECO:0000256" key="2">
    <source>
        <dbReference type="ARBA" id="ARBA00023125"/>
    </source>
</evidence>
<dbReference type="PANTHER" id="PTHR43280">
    <property type="entry name" value="ARAC-FAMILY TRANSCRIPTIONAL REGULATOR"/>
    <property type="match status" value="1"/>
</dbReference>
<dbReference type="GO" id="GO:0003700">
    <property type="term" value="F:DNA-binding transcription factor activity"/>
    <property type="evidence" value="ECO:0007669"/>
    <property type="project" value="InterPro"/>
</dbReference>
<dbReference type="Gene3D" id="1.10.10.60">
    <property type="entry name" value="Homeodomain-like"/>
    <property type="match status" value="1"/>
</dbReference>
<dbReference type="InterPro" id="IPR009057">
    <property type="entry name" value="Homeodomain-like_sf"/>
</dbReference>
<dbReference type="Pfam" id="PF12833">
    <property type="entry name" value="HTH_18"/>
    <property type="match status" value="1"/>
</dbReference>
<dbReference type="PANTHER" id="PTHR43280:SF32">
    <property type="entry name" value="TRANSCRIPTIONAL REGULATORY PROTEIN"/>
    <property type="match status" value="1"/>
</dbReference>
<dbReference type="Proteomes" id="UP000239711">
    <property type="component" value="Unassembled WGS sequence"/>
</dbReference>
<dbReference type="SMART" id="SM00342">
    <property type="entry name" value="HTH_ARAC"/>
    <property type="match status" value="1"/>
</dbReference>
<keyword evidence="3" id="KW-0804">Transcription</keyword>
<dbReference type="GO" id="GO:0043565">
    <property type="term" value="F:sequence-specific DNA binding"/>
    <property type="evidence" value="ECO:0007669"/>
    <property type="project" value="InterPro"/>
</dbReference>
<name>A0A2S9J719_9SPHI</name>
<keyword evidence="2" id="KW-0238">DNA-binding</keyword>